<accession>A0A3P1SX34</accession>
<dbReference type="RefSeq" id="WP_124924742.1">
    <property type="nucleotide sequence ID" value="NZ_BMOH01000001.1"/>
</dbReference>
<dbReference type="Gene3D" id="1.10.287.470">
    <property type="entry name" value="Helix hairpin bin"/>
    <property type="match status" value="1"/>
</dbReference>
<protein>
    <submittedName>
        <fullName evidence="2">Biotin/lipoyl-binding protein</fullName>
    </submittedName>
</protein>
<evidence type="ECO:0000313" key="2">
    <source>
        <dbReference type="EMBL" id="RRD01669.1"/>
    </source>
</evidence>
<dbReference type="PANTHER" id="PTHR30386:SF27">
    <property type="entry name" value="MEMBRANE FUSION PROTEIN (MFP) FAMILY PROTEIN"/>
    <property type="match status" value="1"/>
</dbReference>
<reference evidence="2 3" key="1">
    <citation type="submission" date="2018-11" db="EMBL/GenBank/DDBJ databases">
        <title>The draft genome sequence of Amphritea balenae JAMM 1525T.</title>
        <authorList>
            <person name="Fang Z."/>
            <person name="Zhang Y."/>
            <person name="Han X."/>
        </authorList>
    </citation>
    <scope>NUCLEOTIDE SEQUENCE [LARGE SCALE GENOMIC DNA]</scope>
    <source>
        <strain evidence="2 3">JAMM 1525</strain>
    </source>
</reference>
<dbReference type="Proteomes" id="UP000267535">
    <property type="component" value="Unassembled WGS sequence"/>
</dbReference>
<proteinExistence type="predicted"/>
<dbReference type="InterPro" id="IPR050739">
    <property type="entry name" value="MFP"/>
</dbReference>
<dbReference type="AlphaFoldDB" id="A0A3P1SX34"/>
<keyword evidence="1" id="KW-1133">Transmembrane helix</keyword>
<dbReference type="EMBL" id="RQXV01000001">
    <property type="protein sequence ID" value="RRD01669.1"/>
    <property type="molecule type" value="Genomic_DNA"/>
</dbReference>
<dbReference type="OrthoDB" id="9775513at2"/>
<feature type="transmembrane region" description="Helical" evidence="1">
    <location>
        <begin position="30"/>
        <end position="51"/>
    </location>
</feature>
<keyword evidence="1" id="KW-0472">Membrane</keyword>
<dbReference type="Gene3D" id="2.40.50.100">
    <property type="match status" value="1"/>
</dbReference>
<dbReference type="PANTHER" id="PTHR30386">
    <property type="entry name" value="MEMBRANE FUSION SUBUNIT OF EMRAB-TOLC MULTIDRUG EFFLUX PUMP"/>
    <property type="match status" value="1"/>
</dbReference>
<dbReference type="PRINTS" id="PR01490">
    <property type="entry name" value="RTXTOXIND"/>
</dbReference>
<evidence type="ECO:0000313" key="3">
    <source>
        <dbReference type="Proteomes" id="UP000267535"/>
    </source>
</evidence>
<sequence length="117" mass="12589">MIISQQSKRAFELEFLPAALEVVESPPAPFGRILAVIISLFFVLTVIWAWYGSIDVISTAQGTTIPAGKIKIVQPLETAVVRAINVEDGQQVRKGELLIQLDPSGSDIKLATATATV</sequence>
<organism evidence="2 3">
    <name type="scientific">Amphritea balenae</name>
    <dbReference type="NCBI Taxonomy" id="452629"/>
    <lineage>
        <taxon>Bacteria</taxon>
        <taxon>Pseudomonadati</taxon>
        <taxon>Pseudomonadota</taxon>
        <taxon>Gammaproteobacteria</taxon>
        <taxon>Oceanospirillales</taxon>
        <taxon>Oceanospirillaceae</taxon>
        <taxon>Amphritea</taxon>
    </lineage>
</organism>
<evidence type="ECO:0000256" key="1">
    <source>
        <dbReference type="SAM" id="Phobius"/>
    </source>
</evidence>
<keyword evidence="3" id="KW-1185">Reference proteome</keyword>
<name>A0A3P1SX34_9GAMM</name>
<gene>
    <name evidence="2" type="ORF">EHS89_03695</name>
</gene>
<keyword evidence="1" id="KW-0812">Transmembrane</keyword>
<comment type="caution">
    <text evidence="2">The sequence shown here is derived from an EMBL/GenBank/DDBJ whole genome shotgun (WGS) entry which is preliminary data.</text>
</comment>